<dbReference type="PANTHER" id="PTHR45739">
    <property type="entry name" value="MATRIX PROTEIN, PUTATIVE-RELATED"/>
    <property type="match status" value="1"/>
</dbReference>
<evidence type="ECO:0000256" key="4">
    <source>
        <dbReference type="ARBA" id="ARBA00023180"/>
    </source>
</evidence>
<feature type="repeat" description="CSPG" evidence="5">
    <location>
        <begin position="778"/>
        <end position="869"/>
    </location>
</feature>
<keyword evidence="2 6" id="KW-0732">Signal</keyword>
<sequence length="1741" mass="193213">MAWMTTVVVSSAVPPRLHHRTRGAALLLLALVLTSDAQPIDSYGLSYDVSEDAVLVANNGIRVPFGRSVFVDPINDLVAQVRPGDRCGVTVLDNDPLAQRPGHLSPKKFPCEFGPNDVKYTHFGARSPARDRVRLQLRYDTQTDTVVIPFMMEVEVVFTQLEVLTKNLPLTVERQLGTSNPIDRRILEFTFDRGAHRCKTASLSTGSALPRYGQLVDDGNLGTMFDCDEFMNMNVRYQHTFAFKSPNRDYIPMFVELQDKEGNLLKQEFFQVLVRIKEGEDNSAPKPSFVAMMMMEVDQFVMTAITTDMLAAEDIESAPDDLIFNITSPLSFEEGYIVSTDDRNLPITSFYQGDLKELKIAYKPPAVDSDTERIFQIVFEIVDTEGAVSDPFAFMIVVKPMNTLAPVVTRNGGQLLYEGQSRPLSSSHNLEISDEDNLDKVRVTAIAGLRHGHLSVLGSGRKFFTPADLDAGAVVYQHDGSDTYSDNIIFRMTDGTHEVEFLFPITVVPTDDEAPIINANTGLVLFKNQLMLLSPLMLSAADIDSEDSTILFTIEPPFSTVGQVMLRQAEAPEDPSTWKFNGEEELYEKVVTDWLQQDITDGKLFYKHVGPHSTDTVMDHFVFRVQDDNDPPNQSGQSSFIIKVQPVDDLPPEIYPGTTLEMTVHEYQLTFFRKKFLRYTDLDSEDRDLKYTIVQPPTDTDENSPVVLGSIVLTEKPDTEVITFTQAQINHHKVSYKPPYLELGITTHVLQFRYTVSDTSGNRAEGVFTVILQPVDNTPPEITNSGFGVFERGTHVISSTELHTSDTDTDSRQISFTLTRAPLHGHFQFTFTDMTKGATFSLEDIGHGRISYIHNGDESTVDSVQLDVSDGVHVVPITIKIGVKPVDDETPTIILPTGTIGSYMDVLENGATEITTNVIQGRDEDTDDLRLTYIVEDPPVFGQILVNGVRSNRFTQANIISGLVVYAHTSGEIGFTTKEDFFNLTLTDLSDEWTVGGNKITGVRVHVTILPLDSQAPEIFVGPQYVVIEGGKSTIEEMHISTSDVDTPNDDLLCTIIVQPTSGYVENISPAPGSEKSRSGTAISAFTMKDIRQHHILYVQSIHKGVEPVEDRFTFRCSDGINYSDRHFFPISIIPTNDEKPEIFMREFVVMEGMNIVIDTPILNGADSDEPPDGLMFIITRGPKHGSILNQLTSGTVPVTNFTLDRIREASSIIYEHDDSETTEDSFDLVLTDGKFSVEKTVIVMVIPIDDETPRMAINDGLEVEIGDVNVVSSDILKATDLDSDDSSLTYIIRYGPSQGYLQKTAPDGSQLNITVGMNFTQNEVDLGSIVYIHNGQEGIRDLIKFDVTDGTNVLIDRYFYVTIGGIDMVFPNVVNKGVSLKEGGRVSLTTDLLSTTDLNSPDEHLVFTITRAPVRGHLECTDTPGMPIASFTQLQLAGNKIYYIHTADDEVKMDSFEFEVTDGYNPVFRTFLISIINVDNKRPVVTVHGLSVTEGENKLITPFELTVEDRDTADGLLKFTVTQVPVHGRLLFNGTRPVGSFTKQDLNDNMVTYKHDGTEGAEDSFSFTVTDGTHTDFYVFPDTVRRTRRPQAMKIRVLSVDDGVPQMVVNKGAPTLRVLETGHMGFLITSKTLKAEDRDSRPDSVIFRVGVSPRHGYLINLGRGNATVSSFSQAEINDMKICYVLKKGDNSTSDTFHFSIEDNGLGGMFAKSTPPSVALRLNTLGSAYLGWHRTSGRFIL</sequence>
<dbReference type="InterPro" id="IPR051561">
    <property type="entry name" value="FRAS1_ECM"/>
</dbReference>
<dbReference type="Pfam" id="PF16184">
    <property type="entry name" value="Cadherin_3"/>
    <property type="match status" value="12"/>
</dbReference>
<feature type="repeat" description="CSPG" evidence="5">
    <location>
        <begin position="1482"/>
        <end position="1571"/>
    </location>
</feature>
<dbReference type="InterPro" id="IPR045658">
    <property type="entry name" value="FRAS1-rel_N"/>
</dbReference>
<dbReference type="PANTHER" id="PTHR45739:SF4">
    <property type="entry name" value="FRAS1-RELATED EXTRACELLULAR MATRIX PROTEIN 2"/>
    <property type="match status" value="1"/>
</dbReference>
<keyword evidence="4" id="KW-0325">Glycoprotein</keyword>
<name>A0A9Q0DL32_9TELE</name>
<dbReference type="OrthoDB" id="430044at2759"/>
<feature type="chain" id="PRO_5040263777" description="FRAS1-related extracellular matrix protein N-terminal domain-containing protein" evidence="6">
    <location>
        <begin position="38"/>
        <end position="1741"/>
    </location>
</feature>
<feature type="signal peptide" evidence="6">
    <location>
        <begin position="1"/>
        <end position="37"/>
    </location>
</feature>
<feature type="repeat" description="CSPG" evidence="5">
    <location>
        <begin position="1139"/>
        <end position="1232"/>
    </location>
</feature>
<evidence type="ECO:0000256" key="1">
    <source>
        <dbReference type="ARBA" id="ARBA00022723"/>
    </source>
</evidence>
<feature type="repeat" description="CSPG" evidence="5">
    <location>
        <begin position="1605"/>
        <end position="1702"/>
    </location>
</feature>
<evidence type="ECO:0000256" key="6">
    <source>
        <dbReference type="SAM" id="SignalP"/>
    </source>
</evidence>
<dbReference type="InterPro" id="IPR039005">
    <property type="entry name" value="CSPG_rpt"/>
</dbReference>
<dbReference type="Pfam" id="PF19309">
    <property type="entry name" value="Frem_N"/>
    <property type="match status" value="1"/>
</dbReference>
<feature type="repeat" description="CSPG" evidence="5">
    <location>
        <begin position="1016"/>
        <end position="1118"/>
    </location>
</feature>
<evidence type="ECO:0000313" key="9">
    <source>
        <dbReference type="Proteomes" id="UP001148018"/>
    </source>
</evidence>
<dbReference type="PROSITE" id="PS51854">
    <property type="entry name" value="CSPG"/>
    <property type="match status" value="12"/>
</dbReference>
<proteinExistence type="predicted"/>
<gene>
    <name evidence="8" type="ORF">NHX12_008335</name>
</gene>
<dbReference type="Proteomes" id="UP001148018">
    <property type="component" value="Unassembled WGS sequence"/>
</dbReference>
<feature type="domain" description="FRAS1-related extracellular matrix protein N-terminal" evidence="7">
    <location>
        <begin position="54"/>
        <end position="255"/>
    </location>
</feature>
<comment type="caution">
    <text evidence="8">The sequence shown here is derived from an EMBL/GenBank/DDBJ whole genome shotgun (WGS) entry which is preliminary data.</text>
</comment>
<evidence type="ECO:0000256" key="5">
    <source>
        <dbReference type="PROSITE-ProRule" id="PRU01201"/>
    </source>
</evidence>
<dbReference type="GO" id="GO:0009653">
    <property type="term" value="P:anatomical structure morphogenesis"/>
    <property type="evidence" value="ECO:0007669"/>
    <property type="project" value="TreeGrafter"/>
</dbReference>
<feature type="repeat" description="CSPG" evidence="5">
    <location>
        <begin position="895"/>
        <end position="987"/>
    </location>
</feature>
<evidence type="ECO:0000256" key="3">
    <source>
        <dbReference type="ARBA" id="ARBA00022737"/>
    </source>
</evidence>
<dbReference type="EMBL" id="JANIIK010000114">
    <property type="protein sequence ID" value="KAJ3590384.1"/>
    <property type="molecule type" value="Genomic_DNA"/>
</dbReference>
<dbReference type="GO" id="GO:0046872">
    <property type="term" value="F:metal ion binding"/>
    <property type="evidence" value="ECO:0007669"/>
    <property type="project" value="UniProtKB-KW"/>
</dbReference>
<evidence type="ECO:0000313" key="8">
    <source>
        <dbReference type="EMBL" id="KAJ3590384.1"/>
    </source>
</evidence>
<accession>A0A9Q0DL32</accession>
<keyword evidence="3" id="KW-0677">Repeat</keyword>
<feature type="repeat" description="CSPG" evidence="5">
    <location>
        <begin position="514"/>
        <end position="626"/>
    </location>
</feature>
<feature type="repeat" description="CSPG" evidence="5">
    <location>
        <begin position="286"/>
        <end position="382"/>
    </location>
</feature>
<keyword evidence="9" id="KW-1185">Reference proteome</keyword>
<evidence type="ECO:0000259" key="7">
    <source>
        <dbReference type="Pfam" id="PF19309"/>
    </source>
</evidence>
<evidence type="ECO:0000256" key="2">
    <source>
        <dbReference type="ARBA" id="ARBA00022729"/>
    </source>
</evidence>
<feature type="repeat" description="CSPG" evidence="5">
    <location>
        <begin position="1253"/>
        <end position="1349"/>
    </location>
</feature>
<feature type="repeat" description="CSPG" evidence="5">
    <location>
        <begin position="651"/>
        <end position="757"/>
    </location>
</feature>
<reference evidence="8" key="1">
    <citation type="submission" date="2022-07" db="EMBL/GenBank/DDBJ databases">
        <title>Chromosome-level genome of Muraenolepis orangiensis.</title>
        <authorList>
            <person name="Kim J."/>
        </authorList>
    </citation>
    <scope>NUCLEOTIDE SEQUENCE</scope>
    <source>
        <strain evidence="8">KU_S4_2022</strain>
        <tissue evidence="8">Muscle</tissue>
    </source>
</reference>
<keyword evidence="1" id="KW-0479">Metal-binding</keyword>
<feature type="repeat" description="CSPG" evidence="5">
    <location>
        <begin position="405"/>
        <end position="493"/>
    </location>
</feature>
<feature type="repeat" description="CSPG" evidence="5">
    <location>
        <begin position="1370"/>
        <end position="1462"/>
    </location>
</feature>
<protein>
    <recommendedName>
        <fullName evidence="7">FRAS1-related extracellular matrix protein N-terminal domain-containing protein</fullName>
    </recommendedName>
</protein>
<organism evidence="8 9">
    <name type="scientific">Muraenolepis orangiensis</name>
    <name type="common">Patagonian moray cod</name>
    <dbReference type="NCBI Taxonomy" id="630683"/>
    <lineage>
        <taxon>Eukaryota</taxon>
        <taxon>Metazoa</taxon>
        <taxon>Chordata</taxon>
        <taxon>Craniata</taxon>
        <taxon>Vertebrata</taxon>
        <taxon>Euteleostomi</taxon>
        <taxon>Actinopterygii</taxon>
        <taxon>Neopterygii</taxon>
        <taxon>Teleostei</taxon>
        <taxon>Neoteleostei</taxon>
        <taxon>Acanthomorphata</taxon>
        <taxon>Zeiogadaria</taxon>
        <taxon>Gadariae</taxon>
        <taxon>Gadiformes</taxon>
        <taxon>Muraenolepidoidei</taxon>
        <taxon>Muraenolepididae</taxon>
        <taxon>Muraenolepis</taxon>
    </lineage>
</organism>